<keyword evidence="1" id="KW-0472">Membrane</keyword>
<evidence type="ECO:0000313" key="3">
    <source>
        <dbReference type="EMBL" id="QAV21313.1"/>
    </source>
</evidence>
<reference evidence="3 4" key="1">
    <citation type="submission" date="2018-01" db="EMBL/GenBank/DDBJ databases">
        <title>The whole genome sequencing and assembly of Paenibacillus chitinolyticus KCCM 41400 strain.</title>
        <authorList>
            <person name="Kim J.-Y."/>
            <person name="Park M.-K."/>
            <person name="Lee Y.-J."/>
            <person name="Yi H."/>
            <person name="Bahn Y.-S."/>
            <person name="Kim J.F."/>
            <person name="Lee D.-W."/>
        </authorList>
    </citation>
    <scope>NUCLEOTIDE SEQUENCE [LARGE SCALE GENOMIC DNA]</scope>
    <source>
        <strain evidence="3 4">KCCM 41400</strain>
    </source>
</reference>
<gene>
    <name evidence="2" type="ORF">M5X16_14820</name>
    <name evidence="3" type="ORF">PC41400_28050</name>
</gene>
<feature type="transmembrane region" description="Helical" evidence="1">
    <location>
        <begin position="28"/>
        <end position="46"/>
    </location>
</feature>
<reference evidence="2 5" key="2">
    <citation type="submission" date="2022-05" db="EMBL/GenBank/DDBJ databases">
        <title>Genome Sequencing of Bee-Associated Microbes.</title>
        <authorList>
            <person name="Dunlap C."/>
        </authorList>
    </citation>
    <scope>NUCLEOTIDE SEQUENCE [LARGE SCALE GENOMIC DNA]</scope>
    <source>
        <strain evidence="2 5">NRRL B-23120</strain>
    </source>
</reference>
<dbReference type="EMBL" id="CP026520">
    <property type="protein sequence ID" value="QAV21313.1"/>
    <property type="molecule type" value="Genomic_DNA"/>
</dbReference>
<dbReference type="GeneID" id="95378646"/>
<evidence type="ECO:0000313" key="4">
    <source>
        <dbReference type="Proteomes" id="UP000288943"/>
    </source>
</evidence>
<organism evidence="3 4">
    <name type="scientific">Paenibacillus chitinolyticus</name>
    <dbReference type="NCBI Taxonomy" id="79263"/>
    <lineage>
        <taxon>Bacteria</taxon>
        <taxon>Bacillati</taxon>
        <taxon>Bacillota</taxon>
        <taxon>Bacilli</taxon>
        <taxon>Bacillales</taxon>
        <taxon>Paenibacillaceae</taxon>
        <taxon>Paenibacillus</taxon>
    </lineage>
</organism>
<keyword evidence="1" id="KW-1133">Transmembrane helix</keyword>
<keyword evidence="1" id="KW-0812">Transmembrane</keyword>
<dbReference type="OrthoDB" id="2666384at2"/>
<feature type="transmembrane region" description="Helical" evidence="1">
    <location>
        <begin position="58"/>
        <end position="75"/>
    </location>
</feature>
<dbReference type="Proteomes" id="UP000288943">
    <property type="component" value="Chromosome"/>
</dbReference>
<name>A0A410X3V1_9BACL</name>
<dbReference type="KEGG" id="pchi:PC41400_28050"/>
<dbReference type="AlphaFoldDB" id="A0A410X3V1"/>
<evidence type="ECO:0000256" key="1">
    <source>
        <dbReference type="SAM" id="Phobius"/>
    </source>
</evidence>
<proteinExistence type="predicted"/>
<sequence length="77" mass="8576">MIALLYSFLSIAALLTVRFMNFSPAVTLTTACLLIAAAFVCAYLDYKRNKGFNAYMKNVSITYLIFIVIFAYTAVSL</sequence>
<evidence type="ECO:0000313" key="5">
    <source>
        <dbReference type="Proteomes" id="UP001527202"/>
    </source>
</evidence>
<dbReference type="EMBL" id="JAMDMJ010000016">
    <property type="protein sequence ID" value="MCY9597046.1"/>
    <property type="molecule type" value="Genomic_DNA"/>
</dbReference>
<dbReference type="Proteomes" id="UP001527202">
    <property type="component" value="Unassembled WGS sequence"/>
</dbReference>
<evidence type="ECO:0000313" key="2">
    <source>
        <dbReference type="EMBL" id="MCY9597046.1"/>
    </source>
</evidence>
<accession>A0A410X3V1</accession>
<keyword evidence="5" id="KW-1185">Reference proteome</keyword>
<dbReference type="RefSeq" id="WP_042235021.1">
    <property type="nucleotide sequence ID" value="NZ_CP026520.1"/>
</dbReference>
<protein>
    <submittedName>
        <fullName evidence="3">Uncharacterized protein</fullName>
    </submittedName>
</protein>